<dbReference type="Pfam" id="PF00060">
    <property type="entry name" value="Lig_chan"/>
    <property type="match status" value="1"/>
</dbReference>
<evidence type="ECO:0000256" key="14">
    <source>
        <dbReference type="ARBA" id="ARBA00049638"/>
    </source>
</evidence>
<evidence type="ECO:0000256" key="7">
    <source>
        <dbReference type="ARBA" id="ARBA00022989"/>
    </source>
</evidence>
<dbReference type="Pfam" id="PF10613">
    <property type="entry name" value="Lig_chan-Glu_bd"/>
    <property type="match status" value="1"/>
</dbReference>
<dbReference type="CDD" id="cd19990">
    <property type="entry name" value="PBP1_GABAb_receptor_plant"/>
    <property type="match status" value="1"/>
</dbReference>
<evidence type="ECO:0000256" key="11">
    <source>
        <dbReference type="ARBA" id="ARBA00023180"/>
    </source>
</evidence>
<dbReference type="CDD" id="cd13686">
    <property type="entry name" value="GluR_Plant"/>
    <property type="match status" value="1"/>
</dbReference>
<keyword evidence="4 15" id="KW-0813">Transport</keyword>
<dbReference type="Proteomes" id="UP001604336">
    <property type="component" value="Unassembled WGS sequence"/>
</dbReference>
<keyword evidence="9 15" id="KW-0472">Membrane</keyword>
<evidence type="ECO:0000256" key="16">
    <source>
        <dbReference type="PIRSR" id="PIRSR037090-50"/>
    </source>
</evidence>
<keyword evidence="16" id="KW-1015">Disulfide bond</keyword>
<keyword evidence="10 15" id="KW-0675">Receptor</keyword>
<evidence type="ECO:0000313" key="20">
    <source>
        <dbReference type="EMBL" id="KAL2534711.1"/>
    </source>
</evidence>
<gene>
    <name evidence="20" type="ORF">Adt_08062</name>
</gene>
<dbReference type="Gene3D" id="1.10.287.70">
    <property type="match status" value="1"/>
</dbReference>
<feature type="domain" description="Ionotropic glutamate receptor C-terminal" evidence="19">
    <location>
        <begin position="429"/>
        <end position="779"/>
    </location>
</feature>
<dbReference type="FunFam" id="3.40.190.10:FF:000103">
    <property type="entry name" value="Glutamate receptor"/>
    <property type="match status" value="1"/>
</dbReference>
<evidence type="ECO:0000256" key="18">
    <source>
        <dbReference type="SAM" id="Phobius"/>
    </source>
</evidence>
<evidence type="ECO:0000256" key="10">
    <source>
        <dbReference type="ARBA" id="ARBA00023170"/>
    </source>
</evidence>
<dbReference type="GO" id="GO:0034220">
    <property type="term" value="P:monoatomic ion transmembrane transport"/>
    <property type="evidence" value="ECO:0007669"/>
    <property type="project" value="UniProtKB-KW"/>
</dbReference>
<comment type="subunit">
    <text evidence="3">May form heteromers.</text>
</comment>
<evidence type="ECO:0000256" key="13">
    <source>
        <dbReference type="ARBA" id="ARBA00023303"/>
    </source>
</evidence>
<reference evidence="21" key="1">
    <citation type="submission" date="2024-07" db="EMBL/GenBank/DDBJ databases">
        <title>Two chromosome-level genome assemblies of Korean endemic species Abeliophyllum distichum and Forsythia ovata (Oleaceae).</title>
        <authorList>
            <person name="Jang H."/>
        </authorList>
    </citation>
    <scope>NUCLEOTIDE SEQUENCE [LARGE SCALE GENOMIC DNA]</scope>
</reference>
<dbReference type="AlphaFoldDB" id="A0ABD1VBX5"/>
<keyword evidence="8 15" id="KW-0406">Ion transport</keyword>
<proteinExistence type="inferred from homology"/>
<dbReference type="InterPro" id="IPR001828">
    <property type="entry name" value="ANF_lig-bd_rcpt"/>
</dbReference>
<dbReference type="FunFam" id="1.10.287.70:FF:000037">
    <property type="entry name" value="Glutamate receptor"/>
    <property type="match status" value="1"/>
</dbReference>
<name>A0ABD1VBX5_9LAMI</name>
<keyword evidence="21" id="KW-1185">Reference proteome</keyword>
<keyword evidence="7 18" id="KW-1133">Transmembrane helix</keyword>
<organism evidence="20 21">
    <name type="scientific">Abeliophyllum distichum</name>
    <dbReference type="NCBI Taxonomy" id="126358"/>
    <lineage>
        <taxon>Eukaryota</taxon>
        <taxon>Viridiplantae</taxon>
        <taxon>Streptophyta</taxon>
        <taxon>Embryophyta</taxon>
        <taxon>Tracheophyta</taxon>
        <taxon>Spermatophyta</taxon>
        <taxon>Magnoliopsida</taxon>
        <taxon>eudicotyledons</taxon>
        <taxon>Gunneridae</taxon>
        <taxon>Pentapetalae</taxon>
        <taxon>asterids</taxon>
        <taxon>lamiids</taxon>
        <taxon>Lamiales</taxon>
        <taxon>Oleaceae</taxon>
        <taxon>Forsythieae</taxon>
        <taxon>Abeliophyllum</taxon>
    </lineage>
</organism>
<comment type="similarity">
    <text evidence="2 15">Belongs to the glutamate-gated ion channel (TC 1.A.10.1) family.</text>
</comment>
<dbReference type="InterPro" id="IPR044440">
    <property type="entry name" value="GABAb_receptor_plant_PBP1"/>
</dbReference>
<evidence type="ECO:0000256" key="15">
    <source>
        <dbReference type="PIRNR" id="PIRNR037090"/>
    </source>
</evidence>
<dbReference type="PANTHER" id="PTHR34836">
    <property type="entry name" value="OS06G0188250 PROTEIN"/>
    <property type="match status" value="1"/>
</dbReference>
<evidence type="ECO:0000256" key="8">
    <source>
        <dbReference type="ARBA" id="ARBA00023065"/>
    </source>
</evidence>
<feature type="disulfide bond" evidence="16">
    <location>
        <begin position="727"/>
        <end position="782"/>
    </location>
</feature>
<comment type="function">
    <text evidence="15">Glutamate-gated receptor that probably acts as non-selective cation channel.</text>
</comment>
<evidence type="ECO:0000256" key="3">
    <source>
        <dbReference type="ARBA" id="ARBA00011095"/>
    </source>
</evidence>
<dbReference type="SUPFAM" id="SSF53822">
    <property type="entry name" value="Periplasmic binding protein-like I"/>
    <property type="match status" value="1"/>
</dbReference>
<evidence type="ECO:0000313" key="21">
    <source>
        <dbReference type="Proteomes" id="UP001604336"/>
    </source>
</evidence>
<dbReference type="InterPro" id="IPR001320">
    <property type="entry name" value="Iontro_rcpt_C"/>
</dbReference>
<keyword evidence="5 18" id="KW-0812">Transmembrane</keyword>
<evidence type="ECO:0000256" key="5">
    <source>
        <dbReference type="ARBA" id="ARBA00022692"/>
    </source>
</evidence>
<dbReference type="InterPro" id="IPR019594">
    <property type="entry name" value="Glu/Gly-bd"/>
</dbReference>
<dbReference type="InterPro" id="IPR017103">
    <property type="entry name" value="Iontropic_Glu_rcpt_pln"/>
</dbReference>
<dbReference type="Gene3D" id="3.40.50.2300">
    <property type="match status" value="2"/>
</dbReference>
<dbReference type="Pfam" id="PF01094">
    <property type="entry name" value="ANF_receptor"/>
    <property type="match status" value="1"/>
</dbReference>
<evidence type="ECO:0000256" key="1">
    <source>
        <dbReference type="ARBA" id="ARBA00004141"/>
    </source>
</evidence>
<keyword evidence="13 15" id="KW-0407">Ion channel</keyword>
<evidence type="ECO:0000256" key="17">
    <source>
        <dbReference type="SAM" id="MobiDB-lite"/>
    </source>
</evidence>
<keyword evidence="12 15" id="KW-1071">Ligand-gated ion channel</keyword>
<evidence type="ECO:0000259" key="19">
    <source>
        <dbReference type="SMART" id="SM00079"/>
    </source>
</evidence>
<feature type="transmembrane region" description="Helical" evidence="18">
    <location>
        <begin position="801"/>
        <end position="822"/>
    </location>
</feature>
<dbReference type="PANTHER" id="PTHR34836:SF1">
    <property type="entry name" value="OS09G0428600 PROTEIN"/>
    <property type="match status" value="1"/>
</dbReference>
<evidence type="ECO:0000256" key="2">
    <source>
        <dbReference type="ARBA" id="ARBA00008685"/>
    </source>
</evidence>
<dbReference type="EMBL" id="JBFOLK010000002">
    <property type="protein sequence ID" value="KAL2534711.1"/>
    <property type="molecule type" value="Genomic_DNA"/>
</dbReference>
<keyword evidence="6" id="KW-0732">Signal</keyword>
<dbReference type="GO" id="GO:0016020">
    <property type="term" value="C:membrane"/>
    <property type="evidence" value="ECO:0007669"/>
    <property type="project" value="UniProtKB-SubCell"/>
</dbReference>
<dbReference type="SMART" id="SM00079">
    <property type="entry name" value="PBPe"/>
    <property type="match status" value="1"/>
</dbReference>
<comment type="caution">
    <text evidence="20">The sequence shown here is derived from an EMBL/GenBank/DDBJ whole genome shotgun (WGS) entry which is preliminary data.</text>
</comment>
<dbReference type="SUPFAM" id="SSF53850">
    <property type="entry name" value="Periplasmic binding protein-like II"/>
    <property type="match status" value="1"/>
</dbReference>
<feature type="compositionally biased region" description="Polar residues" evidence="17">
    <location>
        <begin position="892"/>
        <end position="906"/>
    </location>
</feature>
<keyword evidence="11" id="KW-0325">Glycoprotein</keyword>
<comment type="subcellular location">
    <subcellularLocation>
        <location evidence="1">Membrane</location>
        <topology evidence="1">Multi-pass membrane protein</topology>
    </subcellularLocation>
</comment>
<evidence type="ECO:0000256" key="6">
    <source>
        <dbReference type="ARBA" id="ARBA00022729"/>
    </source>
</evidence>
<feature type="transmembrane region" description="Helical" evidence="18">
    <location>
        <begin position="619"/>
        <end position="637"/>
    </location>
</feature>
<dbReference type="PIRSF" id="PIRSF037090">
    <property type="entry name" value="Iontro_Glu-like_rcpt_pln"/>
    <property type="match status" value="1"/>
</dbReference>
<dbReference type="FunFam" id="3.40.50.2300:FF:000188">
    <property type="entry name" value="Glutamate receptor"/>
    <property type="match status" value="1"/>
</dbReference>
<feature type="transmembrane region" description="Helical" evidence="18">
    <location>
        <begin position="559"/>
        <end position="577"/>
    </location>
</feature>
<dbReference type="InterPro" id="IPR015683">
    <property type="entry name" value="Ionotropic_Glu_rcpt"/>
</dbReference>
<evidence type="ECO:0000256" key="12">
    <source>
        <dbReference type="ARBA" id="ARBA00023286"/>
    </source>
</evidence>
<evidence type="ECO:0000256" key="4">
    <source>
        <dbReference type="ARBA" id="ARBA00022448"/>
    </source>
</evidence>
<sequence>MSLPNSTFQVGVVLDLDSLVGRIGLSCLTMSRSDFYSVHSNYTTRLVLNVMDSKGQIIDAAASALTLLKDVEVDAIIGPQKSGHTNFLVGLGDRAHVPIISFSATSPFPPQTPYFFQTALRDDAQVGAIASLVRDFGWSQIVIIYEDSDYGNGIVPYLSNAFQDVNVRVSYRSIIPVSATDEFLLQELYKMKTMQTRVFVVHISSSIASKLFPKAKEAGMMNEGYAWIVTSGLMDLLYSMDSHVVDTMQGVLGVKPLIPRSRKLRSFANRWKQKFLKDNPSIFQAELSLLGLWAYDTLWALAMAAERVKFREPNSLQNTGAINSFNLFTPAMSQTGPKLLKELSEITFQGLSGTFSLVNRKVEPSSFQILNVVGSGERELGIWTPSRGILSKGNINVTNSSKKSLRGIIWPGESTVVPRGWEVPVSGKKLQIGVPAESGFTEYLKVERDPQTKASKVSGYYIDLFDSVMKALPFAVTYVYVPFEKPDGSSAGSYDDLAYQVFLQKYDAVVGDITITANRSKYVDFTLPFADGGVNSIVPITYDDPNDNWIFLKPLTKELWVTAIALFVLTGVALWILEHRFNNAFRGPPSQHAGLIFYFPFMSLVFAQRERIMSNLARLVVVVWMFVVLILSSTYTASLSARLTVQRLQPAVTDVNELIKNEDYVGCRNGSFVIHLLKDLGFKESNIRSCNHPEDCDEALAKGSKNGGISALFSVMPYAKLFLAKYCDKYTTVGPTHRSEGYAYVFPKGSPLVAHVSRAILELTENGRISELERQWFKNPTCKADDTITSTSISLKSFKTLFGITCSITTSCLIVFLITYLYKNRDFIRRISNSSITIWSKARAISRHFEQRDPKFCGSKENASSTFPGNLGPSVIVPVSLEEMSDAAGDISPNSQQTDAANPSTV</sequence>
<dbReference type="Gene3D" id="3.40.190.10">
    <property type="entry name" value="Periplasmic binding protein-like II"/>
    <property type="match status" value="2"/>
</dbReference>
<dbReference type="InterPro" id="IPR028082">
    <property type="entry name" value="Peripla_BP_I"/>
</dbReference>
<comment type="function">
    <text evidence="14">Glutamate-gated receptor that probably acts as a non-selective cation channel. May be involved in light-signal transduction and calcium homeostasis via the regulation of calcium influx into cells.</text>
</comment>
<evidence type="ECO:0000256" key="9">
    <source>
        <dbReference type="ARBA" id="ARBA00023136"/>
    </source>
</evidence>
<feature type="region of interest" description="Disordered" evidence="17">
    <location>
        <begin position="887"/>
        <end position="906"/>
    </location>
</feature>
<protein>
    <recommendedName>
        <fullName evidence="15">Glutamate receptor</fullName>
    </recommendedName>
</protein>
<accession>A0ABD1VBX5</accession>